<dbReference type="InterPro" id="IPR008278">
    <property type="entry name" value="4-PPantetheinyl_Trfase_dom"/>
</dbReference>
<dbReference type="InterPro" id="IPR050559">
    <property type="entry name" value="P-Pant_transferase_sf"/>
</dbReference>
<dbReference type="EMBL" id="MRTP01000001">
    <property type="protein sequence ID" value="OMF58102.1"/>
    <property type="molecule type" value="Genomic_DNA"/>
</dbReference>
<reference evidence="5 6" key="1">
    <citation type="submission" date="2016-11" db="EMBL/GenBank/DDBJ databases">
        <title>Paenibacillus species isolates.</title>
        <authorList>
            <person name="Beno S.M."/>
        </authorList>
    </citation>
    <scope>NUCLEOTIDE SEQUENCE [LARGE SCALE GENOMIC DNA]</scope>
    <source>
        <strain evidence="5 6">FSL R5-0378</strain>
    </source>
</reference>
<keyword evidence="2" id="KW-0808">Transferase</keyword>
<dbReference type="GO" id="GO:0000287">
    <property type="term" value="F:magnesium ion binding"/>
    <property type="evidence" value="ECO:0007669"/>
    <property type="project" value="InterPro"/>
</dbReference>
<evidence type="ECO:0000259" key="3">
    <source>
        <dbReference type="Pfam" id="PF01648"/>
    </source>
</evidence>
<evidence type="ECO:0000313" key="6">
    <source>
        <dbReference type="Proteomes" id="UP000187172"/>
    </source>
</evidence>
<name>A0A1R1F263_9BACL</name>
<accession>A0A1R1F263</accession>
<protein>
    <submittedName>
        <fullName evidence="5">Uncharacterized protein</fullName>
    </submittedName>
</protein>
<keyword evidence="6" id="KW-1185">Reference proteome</keyword>
<evidence type="ECO:0000313" key="5">
    <source>
        <dbReference type="EMBL" id="OMF58102.1"/>
    </source>
</evidence>
<dbReference type="GO" id="GO:0005829">
    <property type="term" value="C:cytosol"/>
    <property type="evidence" value="ECO:0007669"/>
    <property type="project" value="TreeGrafter"/>
</dbReference>
<dbReference type="InterPro" id="IPR037143">
    <property type="entry name" value="4-PPantetheinyl_Trfase_dom_sf"/>
</dbReference>
<dbReference type="STRING" id="297318.BK138_05940"/>
<dbReference type="GO" id="GO:0008897">
    <property type="term" value="F:holo-[acyl-carrier-protein] synthase activity"/>
    <property type="evidence" value="ECO:0007669"/>
    <property type="project" value="InterPro"/>
</dbReference>
<feature type="domain" description="4'-phosphopantetheinyl transferase N-terminal" evidence="4">
    <location>
        <begin position="13"/>
        <end position="98"/>
    </location>
</feature>
<dbReference type="PANTHER" id="PTHR12215:SF10">
    <property type="entry name" value="L-AMINOADIPATE-SEMIALDEHYDE DEHYDROGENASE-PHOSPHOPANTETHEINYL TRANSFERASE"/>
    <property type="match status" value="1"/>
</dbReference>
<evidence type="ECO:0000256" key="1">
    <source>
        <dbReference type="ARBA" id="ARBA00010990"/>
    </source>
</evidence>
<evidence type="ECO:0000256" key="2">
    <source>
        <dbReference type="ARBA" id="ARBA00022679"/>
    </source>
</evidence>
<feature type="domain" description="4'-phosphopantetheinyl transferase" evidence="3">
    <location>
        <begin position="104"/>
        <end position="206"/>
    </location>
</feature>
<dbReference type="SUPFAM" id="SSF56214">
    <property type="entry name" value="4'-phosphopantetheinyl transferase"/>
    <property type="match status" value="2"/>
</dbReference>
<proteinExistence type="inferred from homology"/>
<dbReference type="PANTHER" id="PTHR12215">
    <property type="entry name" value="PHOSPHOPANTETHEINE TRANSFERASE"/>
    <property type="match status" value="1"/>
</dbReference>
<dbReference type="Pfam" id="PF22624">
    <property type="entry name" value="AASDHPPT_N"/>
    <property type="match status" value="1"/>
</dbReference>
<organism evidence="5 6">
    <name type="scientific">Paenibacillus rhizosphaerae</name>
    <dbReference type="NCBI Taxonomy" id="297318"/>
    <lineage>
        <taxon>Bacteria</taxon>
        <taxon>Bacillati</taxon>
        <taxon>Bacillota</taxon>
        <taxon>Bacilli</taxon>
        <taxon>Bacillales</taxon>
        <taxon>Paenibacillaceae</taxon>
        <taxon>Paenibacillus</taxon>
    </lineage>
</organism>
<gene>
    <name evidence="5" type="ORF">BK138_05940</name>
</gene>
<sequence>MIRLYMLGIKNVSAAHFDHFMKRVSPERIRQVRRIRNRRDAVRSLFGEVMVRWAVNQVKPAAAFSKPWTRSEFGKPAFADEPDIHFNLSHSGDWVVAALGPCELGVDVEQVLPVNPGMAESCFSPAELEPLQHLTEEERLNRFYDIWTLKESYTKCIGRGLSQPLGSFTITVRPDGKIDYSGPDIEARNYQFMLIPMEGPYKLAVCTKAKGPIEIYTPEMDQLLDMKMFAG</sequence>
<dbReference type="Proteomes" id="UP000187172">
    <property type="component" value="Unassembled WGS sequence"/>
</dbReference>
<comment type="caution">
    <text evidence="5">The sequence shown here is derived from an EMBL/GenBank/DDBJ whole genome shotgun (WGS) entry which is preliminary data.</text>
</comment>
<dbReference type="GO" id="GO:0019878">
    <property type="term" value="P:lysine biosynthetic process via aminoadipic acid"/>
    <property type="evidence" value="ECO:0007669"/>
    <property type="project" value="TreeGrafter"/>
</dbReference>
<comment type="similarity">
    <text evidence="1">Belongs to the P-Pant transferase superfamily. Gsp/Sfp/HetI/AcpT family.</text>
</comment>
<dbReference type="Gene3D" id="3.90.470.20">
    <property type="entry name" value="4'-phosphopantetheinyl transferase domain"/>
    <property type="match status" value="2"/>
</dbReference>
<dbReference type="Pfam" id="PF01648">
    <property type="entry name" value="ACPS"/>
    <property type="match status" value="1"/>
</dbReference>
<dbReference type="AlphaFoldDB" id="A0A1R1F263"/>
<evidence type="ECO:0000259" key="4">
    <source>
        <dbReference type="Pfam" id="PF22624"/>
    </source>
</evidence>
<dbReference type="InterPro" id="IPR055066">
    <property type="entry name" value="AASDHPPT_N"/>
</dbReference>